<feature type="region of interest" description="Disordered" evidence="1">
    <location>
        <begin position="1"/>
        <end position="45"/>
    </location>
</feature>
<evidence type="ECO:0000313" key="2">
    <source>
        <dbReference type="EMBL" id="OQS02409.1"/>
    </source>
</evidence>
<dbReference type="Proteomes" id="UP000243217">
    <property type="component" value="Unassembled WGS sequence"/>
</dbReference>
<feature type="compositionally biased region" description="Low complexity" evidence="1">
    <location>
        <begin position="13"/>
        <end position="29"/>
    </location>
</feature>
<proteinExistence type="predicted"/>
<dbReference type="OrthoDB" id="77618at2759"/>
<gene>
    <name evidence="2" type="ORF">THRCLA_21424</name>
</gene>
<dbReference type="AlphaFoldDB" id="A0A1V9ZWR4"/>
<comment type="caution">
    <text evidence="2">The sequence shown here is derived from an EMBL/GenBank/DDBJ whole genome shotgun (WGS) entry which is preliminary data.</text>
</comment>
<name>A0A1V9ZWR4_9STRA</name>
<dbReference type="EMBL" id="JNBS01001132">
    <property type="protein sequence ID" value="OQS02409.1"/>
    <property type="molecule type" value="Genomic_DNA"/>
</dbReference>
<evidence type="ECO:0000313" key="3">
    <source>
        <dbReference type="Proteomes" id="UP000243217"/>
    </source>
</evidence>
<organism evidence="2 3">
    <name type="scientific">Thraustotheca clavata</name>
    <dbReference type="NCBI Taxonomy" id="74557"/>
    <lineage>
        <taxon>Eukaryota</taxon>
        <taxon>Sar</taxon>
        <taxon>Stramenopiles</taxon>
        <taxon>Oomycota</taxon>
        <taxon>Saprolegniomycetes</taxon>
        <taxon>Saprolegniales</taxon>
        <taxon>Achlyaceae</taxon>
        <taxon>Thraustotheca</taxon>
    </lineage>
</organism>
<evidence type="ECO:0000256" key="1">
    <source>
        <dbReference type="SAM" id="MobiDB-lite"/>
    </source>
</evidence>
<sequence length="261" mass="29198">MSGDEPMLPTLLSSRSSSDVSSRSKVDSSYNNESDEDTESPTCTGELYQEIESFLTKPSPSLAMIAKGSRSTDNLLPTLKQERSRLRTEKPEYKKTSSIAKKTPLDLNLVHQAFAYAKSLQNQILLETTENADVEDHLQNVIHEQLAKAHICKSNHTLRSKIETKKLKKKPIKTKSTTAIYSSTNKADRIRSTIEWDNNKNDANSKSSSMDPQLVQQLLSNFENGTTLTELRMELAASQASLKESRNILQGAAKSFFLKQQ</sequence>
<reference evidence="2 3" key="1">
    <citation type="journal article" date="2014" name="Genome Biol. Evol.">
        <title>The secreted proteins of Achlya hypogyna and Thraustotheca clavata identify the ancestral oomycete secretome and reveal gene acquisitions by horizontal gene transfer.</title>
        <authorList>
            <person name="Misner I."/>
            <person name="Blouin N."/>
            <person name="Leonard G."/>
            <person name="Richards T.A."/>
            <person name="Lane C.E."/>
        </authorList>
    </citation>
    <scope>NUCLEOTIDE SEQUENCE [LARGE SCALE GENOMIC DNA]</scope>
    <source>
        <strain evidence="2 3">ATCC 34112</strain>
    </source>
</reference>
<keyword evidence="3" id="KW-1185">Reference proteome</keyword>
<accession>A0A1V9ZWR4</accession>
<protein>
    <submittedName>
        <fullName evidence="2">Uncharacterized protein</fullName>
    </submittedName>
</protein>